<evidence type="ECO:0000313" key="8">
    <source>
        <dbReference type="EMBL" id="KFE60586.1"/>
    </source>
</evidence>
<dbReference type="PANTHER" id="PTHR47235:SF1">
    <property type="entry name" value="BLR6548 PROTEIN"/>
    <property type="match status" value="1"/>
</dbReference>
<dbReference type="SUPFAM" id="SSF46626">
    <property type="entry name" value="Cytochrome c"/>
    <property type="match status" value="1"/>
</dbReference>
<dbReference type="Pfam" id="PF00034">
    <property type="entry name" value="Cytochrom_C"/>
    <property type="match status" value="1"/>
</dbReference>
<feature type="domain" description="Cytochrome c" evidence="7">
    <location>
        <begin position="52"/>
        <end position="157"/>
    </location>
</feature>
<dbReference type="EMBL" id="JMCB01000030">
    <property type="protein sequence ID" value="KFE60586.1"/>
    <property type="molecule type" value="Genomic_DNA"/>
</dbReference>
<dbReference type="InterPro" id="IPR009056">
    <property type="entry name" value="Cyt_c-like_dom"/>
</dbReference>
<dbReference type="PATRIC" id="fig|394096.3.peg.8645"/>
<dbReference type="GO" id="GO:0020037">
    <property type="term" value="F:heme binding"/>
    <property type="evidence" value="ECO:0007669"/>
    <property type="project" value="InterPro"/>
</dbReference>
<protein>
    <submittedName>
        <fullName evidence="8">Cytochrome c family protein</fullName>
    </submittedName>
</protein>
<keyword evidence="2 6" id="KW-0349">Heme</keyword>
<reference evidence="8 9" key="1">
    <citation type="submission" date="2014-04" db="EMBL/GenBank/DDBJ databases">
        <title>Genome assembly of Hyalangium minutum DSM 14724.</title>
        <authorList>
            <person name="Sharma G."/>
            <person name="Subramanian S."/>
        </authorList>
    </citation>
    <scope>NUCLEOTIDE SEQUENCE [LARGE SCALE GENOMIC DNA]</scope>
    <source>
        <strain evidence="8 9">DSM 14724</strain>
    </source>
</reference>
<dbReference type="InterPro" id="IPR036909">
    <property type="entry name" value="Cyt_c-like_dom_sf"/>
</dbReference>
<accession>A0A085VYS3</accession>
<dbReference type="InterPro" id="IPR028082">
    <property type="entry name" value="Peripla_BP_I"/>
</dbReference>
<dbReference type="AlphaFoldDB" id="A0A085VYS3"/>
<gene>
    <name evidence="8" type="ORF">DB31_5925</name>
</gene>
<keyword evidence="3 6" id="KW-0479">Metal-binding</keyword>
<dbReference type="InterPro" id="IPR028081">
    <property type="entry name" value="Leu-bd"/>
</dbReference>
<evidence type="ECO:0000313" key="9">
    <source>
        <dbReference type="Proteomes" id="UP000028725"/>
    </source>
</evidence>
<dbReference type="Proteomes" id="UP000028725">
    <property type="component" value="Unassembled WGS sequence"/>
</dbReference>
<dbReference type="SUPFAM" id="SSF53822">
    <property type="entry name" value="Periplasmic binding protein-like I"/>
    <property type="match status" value="1"/>
</dbReference>
<dbReference type="PROSITE" id="PS51007">
    <property type="entry name" value="CYTC"/>
    <property type="match status" value="1"/>
</dbReference>
<keyword evidence="5 6" id="KW-0408">Iron</keyword>
<dbReference type="Gene3D" id="1.10.760.10">
    <property type="entry name" value="Cytochrome c-like domain"/>
    <property type="match status" value="1"/>
</dbReference>
<dbReference type="PANTHER" id="PTHR47235">
    <property type="entry name" value="BLR6548 PROTEIN"/>
    <property type="match status" value="1"/>
</dbReference>
<evidence type="ECO:0000256" key="6">
    <source>
        <dbReference type="PROSITE-ProRule" id="PRU00433"/>
    </source>
</evidence>
<dbReference type="Pfam" id="PF13458">
    <property type="entry name" value="Peripla_BP_6"/>
    <property type="match status" value="1"/>
</dbReference>
<evidence type="ECO:0000256" key="1">
    <source>
        <dbReference type="ARBA" id="ARBA00010062"/>
    </source>
</evidence>
<evidence type="ECO:0000256" key="3">
    <source>
        <dbReference type="ARBA" id="ARBA00022723"/>
    </source>
</evidence>
<keyword evidence="9" id="KW-1185">Reference proteome</keyword>
<keyword evidence="4" id="KW-0732">Signal</keyword>
<evidence type="ECO:0000256" key="2">
    <source>
        <dbReference type="ARBA" id="ARBA00022617"/>
    </source>
</evidence>
<dbReference type="GO" id="GO:0009055">
    <property type="term" value="F:electron transfer activity"/>
    <property type="evidence" value="ECO:0007669"/>
    <property type="project" value="InterPro"/>
</dbReference>
<proteinExistence type="inferred from homology"/>
<dbReference type="STRING" id="394096.DB31_5925"/>
<dbReference type="Gene3D" id="3.40.50.2300">
    <property type="match status" value="2"/>
</dbReference>
<dbReference type="RefSeq" id="WP_044199154.1">
    <property type="nucleotide sequence ID" value="NZ_JMCB01000030.1"/>
</dbReference>
<comment type="similarity">
    <text evidence="1">Belongs to the leucine-binding protein family.</text>
</comment>
<evidence type="ECO:0000256" key="4">
    <source>
        <dbReference type="ARBA" id="ARBA00022729"/>
    </source>
</evidence>
<sequence>MRHEARRWPWLFALLLGALPWTTAVGAPPLTAREQAGRRLYFQGESGSGTELTATVGAGVRLPGSALPCANCHGQDGRGRAEGGVTPPPLIWSELTKPYGHQHPAGRGHPVLDEKSVARIISEGIDTGGNRLDPLMPRYAMSSEDMTNLLAWLKRLEAEQAPGVTDSALRLGVVLPTRGQFGALGQAMRGLLEAYFEEINASGGIHGRRLELAVAEYDSDPKAGLASLRSLLQREPVFALLSGFLPGAEEEWVRLAEQEALPLIGPLTLSARKTGTSHAHVFFLFSDPGEQARVLADDAAQRLPLASPEVAILYPEDEALAEAARAAQARFQARGWRQVELLQYTRDRFPAALSTALRRKPPELVLFLGDGAELKALFGKARTLGWAPYLLLPGSLSGQVVASAPPSFQNRIFLTVHSLPGDEQPLAREAFARLCARVPSSERFRMEQISAYTAATVLTEALRRSGRLLSRNKLIEQWEGLYAFKPRLVPPLSYGPTHGWEPRASLSSQ</sequence>
<dbReference type="GO" id="GO:0046872">
    <property type="term" value="F:metal ion binding"/>
    <property type="evidence" value="ECO:0007669"/>
    <property type="project" value="UniProtKB-KW"/>
</dbReference>
<organism evidence="8 9">
    <name type="scientific">Hyalangium minutum</name>
    <dbReference type="NCBI Taxonomy" id="394096"/>
    <lineage>
        <taxon>Bacteria</taxon>
        <taxon>Pseudomonadati</taxon>
        <taxon>Myxococcota</taxon>
        <taxon>Myxococcia</taxon>
        <taxon>Myxococcales</taxon>
        <taxon>Cystobacterineae</taxon>
        <taxon>Archangiaceae</taxon>
        <taxon>Hyalangium</taxon>
    </lineage>
</organism>
<evidence type="ECO:0000256" key="5">
    <source>
        <dbReference type="ARBA" id="ARBA00023004"/>
    </source>
</evidence>
<evidence type="ECO:0000259" key="7">
    <source>
        <dbReference type="PROSITE" id="PS51007"/>
    </source>
</evidence>
<name>A0A085VYS3_9BACT</name>
<comment type="caution">
    <text evidence="8">The sequence shown here is derived from an EMBL/GenBank/DDBJ whole genome shotgun (WGS) entry which is preliminary data.</text>
</comment>